<dbReference type="GO" id="GO:0000774">
    <property type="term" value="F:adenyl-nucleotide exchange factor activity"/>
    <property type="evidence" value="ECO:0007669"/>
    <property type="project" value="TreeGrafter"/>
</dbReference>
<dbReference type="AlphaFoldDB" id="A0A078B965"/>
<keyword evidence="4" id="KW-1185">Reference proteome</keyword>
<dbReference type="InParanoid" id="A0A078B965"/>
<evidence type="ECO:0000313" key="4">
    <source>
        <dbReference type="Proteomes" id="UP000039865"/>
    </source>
</evidence>
<evidence type="ECO:0000256" key="1">
    <source>
        <dbReference type="ARBA" id="ARBA00022737"/>
    </source>
</evidence>
<dbReference type="SUPFAM" id="SSF48371">
    <property type="entry name" value="ARM repeat"/>
    <property type="match status" value="1"/>
</dbReference>
<dbReference type="Pfam" id="PF08609">
    <property type="entry name" value="Fes1"/>
    <property type="match status" value="1"/>
</dbReference>
<dbReference type="InterPro" id="IPR050693">
    <property type="entry name" value="Hsp70_NEF-Inhibitors"/>
</dbReference>
<evidence type="ECO:0000259" key="2">
    <source>
        <dbReference type="Pfam" id="PF08609"/>
    </source>
</evidence>
<gene>
    <name evidence="3" type="primary">Contig17393.g18502</name>
    <name evidence="3" type="ORF">STYLEM_19243</name>
</gene>
<dbReference type="PANTHER" id="PTHR19316:SF18">
    <property type="entry name" value="HSP70-BINDING PROTEIN 1"/>
    <property type="match status" value="1"/>
</dbReference>
<dbReference type="GO" id="GO:0005783">
    <property type="term" value="C:endoplasmic reticulum"/>
    <property type="evidence" value="ECO:0007669"/>
    <property type="project" value="TreeGrafter"/>
</dbReference>
<dbReference type="InterPro" id="IPR013918">
    <property type="entry name" value="Nucleotide_exch_fac_Fes1"/>
</dbReference>
<dbReference type="Gene3D" id="1.25.10.10">
    <property type="entry name" value="Leucine-rich Repeat Variant"/>
    <property type="match status" value="1"/>
</dbReference>
<dbReference type="InterPro" id="IPR016024">
    <property type="entry name" value="ARM-type_fold"/>
</dbReference>
<dbReference type="OrthoDB" id="10250458at2759"/>
<feature type="domain" description="Nucleotide exchange factor Fes1" evidence="2">
    <location>
        <begin position="5"/>
        <end position="78"/>
    </location>
</feature>
<dbReference type="Proteomes" id="UP000039865">
    <property type="component" value="Unassembled WGS sequence"/>
</dbReference>
<reference evidence="3 4" key="1">
    <citation type="submission" date="2014-06" db="EMBL/GenBank/DDBJ databases">
        <authorList>
            <person name="Swart Estienne"/>
        </authorList>
    </citation>
    <scope>NUCLEOTIDE SEQUENCE [LARGE SCALE GENOMIC DNA]</scope>
    <source>
        <strain evidence="3 4">130c</strain>
    </source>
</reference>
<sequence>MVDWNGLFKWSINHQDGTKPSSFKVMSKEDRDWLESALKEFTFNDVDRMREICKDLGENHQTMSQEILLDHLEEILELVELHPRSGLNLCLCGGMKIVMEIMFDSKDKEARKLACSIFSFCVQNSKEVQTIVQKLGALNLMHQYIREELQSNKEAVIGALSQYLKGENFSGKMEFINDQSGLSFIKEALLACPQDQYRHSKKFLWVIYDFLLSDDQLNIENNPTFIRQYLSDDQILISRLIELLTLDSQSQENIFNHQLHERRDVILKILQYLVNQQKEQLLTQIQPTLNKLDQELKKGLLSQDQSKIEYLELLERELTLIKEVELAPSKKIKSNYEEIEFKPVIHLKDNEEEKKEEQKPLALGF</sequence>
<dbReference type="EMBL" id="CCKQ01018169">
    <property type="protein sequence ID" value="CDW90103.1"/>
    <property type="molecule type" value="Genomic_DNA"/>
</dbReference>
<evidence type="ECO:0000313" key="3">
    <source>
        <dbReference type="EMBL" id="CDW90103.1"/>
    </source>
</evidence>
<accession>A0A078B965</accession>
<protein>
    <submittedName>
        <fullName evidence="3">Armadillo beta-catenin repeat family protein</fullName>
    </submittedName>
</protein>
<organism evidence="3 4">
    <name type="scientific">Stylonychia lemnae</name>
    <name type="common">Ciliate</name>
    <dbReference type="NCBI Taxonomy" id="5949"/>
    <lineage>
        <taxon>Eukaryota</taxon>
        <taxon>Sar</taxon>
        <taxon>Alveolata</taxon>
        <taxon>Ciliophora</taxon>
        <taxon>Intramacronucleata</taxon>
        <taxon>Spirotrichea</taxon>
        <taxon>Stichotrichia</taxon>
        <taxon>Sporadotrichida</taxon>
        <taxon>Oxytrichidae</taxon>
        <taxon>Stylonychinae</taxon>
        <taxon>Stylonychia</taxon>
    </lineage>
</organism>
<proteinExistence type="predicted"/>
<dbReference type="InterPro" id="IPR011989">
    <property type="entry name" value="ARM-like"/>
</dbReference>
<keyword evidence="1" id="KW-0677">Repeat</keyword>
<dbReference type="PANTHER" id="PTHR19316">
    <property type="entry name" value="PROTEIN FOLDING REGULATOR"/>
    <property type="match status" value="1"/>
</dbReference>
<name>A0A078B965_STYLE</name>